<feature type="coiled-coil region" evidence="1">
    <location>
        <begin position="317"/>
        <end position="344"/>
    </location>
</feature>
<evidence type="ECO:0000313" key="3">
    <source>
        <dbReference type="EMBL" id="GGG01259.1"/>
    </source>
</evidence>
<proteinExistence type="predicted"/>
<organism evidence="3 4">
    <name type="scientific">Marinicella pacifica</name>
    <dbReference type="NCBI Taxonomy" id="1171543"/>
    <lineage>
        <taxon>Bacteria</taxon>
        <taxon>Pseudomonadati</taxon>
        <taxon>Pseudomonadota</taxon>
        <taxon>Gammaproteobacteria</taxon>
        <taxon>Lysobacterales</taxon>
        <taxon>Marinicellaceae</taxon>
        <taxon>Marinicella</taxon>
    </lineage>
</organism>
<evidence type="ECO:0000313" key="4">
    <source>
        <dbReference type="Proteomes" id="UP000605253"/>
    </source>
</evidence>
<accession>A0A917CWY4</accession>
<sequence length="368" mass="41644">MTDQNKHADNTDNLVSDPIEEIDNQSADHDEKVLANALKATPKRGRTMAALGLLVAVVALITVGWLYYQIEFKKNEPSSSQQLSSKADQQDLDSLQSRVDRLARQLSEQQQSIQENRENLKRLQQGLDNLPDARFDSGPLEQQISRLQQQINSLKDQTGSAISEPQTASYLSALVRAQTIEALKMVQLLLDQQQITQAVQVLKQWRNNEHLPLAVLTRIQQLITTLSNTEKPDVNRLRQQLNMVRERLADVKLTTEKPQSEKPAWYERFITVQKIKPEQQALNSADLLQLKANVGYFIDQAELALTLKQPDGWRENLHQAEQTLTNTALETKALEQQIQQLKAQKITTQIPQGLGIDALIQQLEGITE</sequence>
<gene>
    <name evidence="3" type="ORF">GCM10011365_23110</name>
</gene>
<dbReference type="RefSeq" id="WP_188365912.1">
    <property type="nucleotide sequence ID" value="NZ_BAABJF010000031.1"/>
</dbReference>
<keyword evidence="2" id="KW-0472">Membrane</keyword>
<name>A0A917CWY4_9GAMM</name>
<keyword evidence="2" id="KW-0812">Transmembrane</keyword>
<dbReference type="EMBL" id="BMEO01000013">
    <property type="protein sequence ID" value="GGG01259.1"/>
    <property type="molecule type" value="Genomic_DNA"/>
</dbReference>
<reference evidence="3" key="2">
    <citation type="submission" date="2020-09" db="EMBL/GenBank/DDBJ databases">
        <authorList>
            <person name="Sun Q."/>
            <person name="Zhou Y."/>
        </authorList>
    </citation>
    <scope>NUCLEOTIDE SEQUENCE</scope>
    <source>
        <strain evidence="3">CGMCC 1.12181</strain>
    </source>
</reference>
<protein>
    <submittedName>
        <fullName evidence="3">Uncharacterized protein</fullName>
    </submittedName>
</protein>
<dbReference type="AlphaFoldDB" id="A0A917CWY4"/>
<reference evidence="3" key="1">
    <citation type="journal article" date="2014" name="Int. J. Syst. Evol. Microbiol.">
        <title>Complete genome sequence of Corynebacterium casei LMG S-19264T (=DSM 44701T), isolated from a smear-ripened cheese.</title>
        <authorList>
            <consortium name="US DOE Joint Genome Institute (JGI-PGF)"/>
            <person name="Walter F."/>
            <person name="Albersmeier A."/>
            <person name="Kalinowski J."/>
            <person name="Ruckert C."/>
        </authorList>
    </citation>
    <scope>NUCLEOTIDE SEQUENCE</scope>
    <source>
        <strain evidence="3">CGMCC 1.12181</strain>
    </source>
</reference>
<comment type="caution">
    <text evidence="3">The sequence shown here is derived from an EMBL/GenBank/DDBJ whole genome shotgun (WGS) entry which is preliminary data.</text>
</comment>
<dbReference type="Gene3D" id="1.20.5.340">
    <property type="match status" value="1"/>
</dbReference>
<keyword evidence="1" id="KW-0175">Coiled coil</keyword>
<keyword evidence="2" id="KW-1133">Transmembrane helix</keyword>
<keyword evidence="4" id="KW-1185">Reference proteome</keyword>
<dbReference type="Proteomes" id="UP000605253">
    <property type="component" value="Unassembled WGS sequence"/>
</dbReference>
<feature type="coiled-coil region" evidence="1">
    <location>
        <begin position="85"/>
        <end position="157"/>
    </location>
</feature>
<evidence type="ECO:0000256" key="2">
    <source>
        <dbReference type="SAM" id="Phobius"/>
    </source>
</evidence>
<feature type="transmembrane region" description="Helical" evidence="2">
    <location>
        <begin position="48"/>
        <end position="68"/>
    </location>
</feature>
<evidence type="ECO:0000256" key="1">
    <source>
        <dbReference type="SAM" id="Coils"/>
    </source>
</evidence>